<proteinExistence type="predicted"/>
<feature type="region of interest" description="Disordered" evidence="1">
    <location>
        <begin position="469"/>
        <end position="514"/>
    </location>
</feature>
<reference evidence="2" key="1">
    <citation type="submission" date="2014-05" db="EMBL/GenBank/DDBJ databases">
        <title>The transcriptome of the halophilic microalga Tetraselmis sp. GSL018 isolated from the Great Salt Lake, Utah.</title>
        <authorList>
            <person name="Jinkerson R.E."/>
            <person name="D'Adamo S."/>
            <person name="Posewitz M.C."/>
        </authorList>
    </citation>
    <scope>NUCLEOTIDE SEQUENCE</scope>
    <source>
        <strain evidence="2">GSL018</strain>
    </source>
</reference>
<feature type="compositionally biased region" description="Basic and acidic residues" evidence="1">
    <location>
        <begin position="257"/>
        <end position="266"/>
    </location>
</feature>
<gene>
    <name evidence="2" type="ORF">TSPGSL018_15635</name>
</gene>
<feature type="region of interest" description="Disordered" evidence="1">
    <location>
        <begin position="257"/>
        <end position="292"/>
    </location>
</feature>
<accession>A0A061QYA8</accession>
<evidence type="ECO:0000256" key="1">
    <source>
        <dbReference type="SAM" id="MobiDB-lite"/>
    </source>
</evidence>
<name>A0A061QYA8_9CHLO</name>
<feature type="region of interest" description="Disordered" evidence="1">
    <location>
        <begin position="351"/>
        <end position="391"/>
    </location>
</feature>
<dbReference type="AlphaFoldDB" id="A0A061QYA8"/>
<organism evidence="2">
    <name type="scientific">Tetraselmis sp. GSL018</name>
    <dbReference type="NCBI Taxonomy" id="582737"/>
    <lineage>
        <taxon>Eukaryota</taxon>
        <taxon>Viridiplantae</taxon>
        <taxon>Chlorophyta</taxon>
        <taxon>core chlorophytes</taxon>
        <taxon>Chlorodendrophyceae</taxon>
        <taxon>Chlorodendrales</taxon>
        <taxon>Chlorodendraceae</taxon>
        <taxon>Tetraselmis</taxon>
    </lineage>
</organism>
<sequence length="514" mass="55142">MTSLENTAFLSQCFVKNLEASARALVLQFTSAVTVLAQERAHPLGTGHTEFDLQHAENNVSNNTSLLSVRSLLVRVRDDMQCLLDRLSTENATHFSDDTLEKVIDSDKRTHERDVFTDKQFCDIEGSSEGSFGTVSAARQHATSSETQQKRILSPVKNWLENSSLVQAHDICPIHVSAFCGVSPKAENTPSCSFDLFECAMDQKQELFEIRQRLDVAVRRIELLEAINLSTCSNASASLQRHQRDCNPANLVKIGSDQHSEERRTAVDASLMGSGPRTALAPTGRGGRSCTRAPVEAWQGAAASPCTLAPVGAQGGSAPRGEQCGDAAEGRASVDRFAARVCGSPAPPRYEAHISSSPSTRAPSGWFASSPPGFGPSRARLRSPSEQHDESNCCIGSVRECEEATPRGGGEAAPSPSGSPEVCEAVKKQIDAINRKAARLGARPQTPGGVRALRRDLADEMQVFCKQSLSSGRPVVAARRGPGKENRRGASAKLGESLQGALARSSRPRSSRRS</sequence>
<evidence type="ECO:0000313" key="2">
    <source>
        <dbReference type="EMBL" id="JAC65622.1"/>
    </source>
</evidence>
<dbReference type="EMBL" id="GBEZ01021102">
    <property type="protein sequence ID" value="JAC65622.1"/>
    <property type="molecule type" value="Transcribed_RNA"/>
</dbReference>
<protein>
    <submittedName>
        <fullName evidence="2">Uncharacterized protein</fullName>
    </submittedName>
</protein>